<evidence type="ECO:0000256" key="7">
    <source>
        <dbReference type="PROSITE-ProRule" id="PRU00221"/>
    </source>
</evidence>
<protein>
    <recommendedName>
        <fullName evidence="2">Intraflagellar transport protein 122 homolog</fullName>
    </recommendedName>
</protein>
<dbReference type="GO" id="GO:0030991">
    <property type="term" value="C:intraciliary transport particle A"/>
    <property type="evidence" value="ECO:0007669"/>
    <property type="project" value="TreeGrafter"/>
</dbReference>
<dbReference type="GO" id="GO:0035721">
    <property type="term" value="P:intraciliary retrograde transport"/>
    <property type="evidence" value="ECO:0007669"/>
    <property type="project" value="TreeGrafter"/>
</dbReference>
<dbReference type="GO" id="GO:0061512">
    <property type="term" value="P:protein localization to cilium"/>
    <property type="evidence" value="ECO:0007669"/>
    <property type="project" value="TreeGrafter"/>
</dbReference>
<dbReference type="Proteomes" id="UP001152797">
    <property type="component" value="Unassembled WGS sequence"/>
</dbReference>
<dbReference type="EMBL" id="CAMXCT020000440">
    <property type="protein sequence ID" value="CAL1132212.1"/>
    <property type="molecule type" value="Genomic_DNA"/>
</dbReference>
<dbReference type="PANTHER" id="PTHR12764:SF4">
    <property type="entry name" value="INTRAFLAGELLAR TRANSPORT PROTEIN 122 HOMOLOG"/>
    <property type="match status" value="1"/>
</dbReference>
<feature type="repeat" description="WD" evidence="7">
    <location>
        <begin position="188"/>
        <end position="219"/>
    </location>
</feature>
<dbReference type="AlphaFoldDB" id="A0A9P1BT54"/>
<organism evidence="9">
    <name type="scientific">Cladocopium goreaui</name>
    <dbReference type="NCBI Taxonomy" id="2562237"/>
    <lineage>
        <taxon>Eukaryota</taxon>
        <taxon>Sar</taxon>
        <taxon>Alveolata</taxon>
        <taxon>Dinophyceae</taxon>
        <taxon>Suessiales</taxon>
        <taxon>Symbiodiniaceae</taxon>
        <taxon>Cladocopium</taxon>
    </lineage>
</organism>
<dbReference type="InterPro" id="IPR039857">
    <property type="entry name" value="Ift122/121"/>
</dbReference>
<evidence type="ECO:0000259" key="8">
    <source>
        <dbReference type="Pfam" id="PF23381"/>
    </source>
</evidence>
<evidence type="ECO:0000256" key="3">
    <source>
        <dbReference type="ARBA" id="ARBA00022574"/>
    </source>
</evidence>
<evidence type="ECO:0000256" key="2">
    <source>
        <dbReference type="ARBA" id="ARBA00019442"/>
    </source>
</evidence>
<feature type="domain" description="IFT122 first beta-propeller" evidence="8">
    <location>
        <begin position="147"/>
        <end position="323"/>
    </location>
</feature>
<reference evidence="9" key="1">
    <citation type="submission" date="2022-10" db="EMBL/GenBank/DDBJ databases">
        <authorList>
            <person name="Chen Y."/>
            <person name="Dougan E. K."/>
            <person name="Chan C."/>
            <person name="Rhodes N."/>
            <person name="Thang M."/>
        </authorList>
    </citation>
    <scope>NUCLEOTIDE SEQUENCE</scope>
</reference>
<keyword evidence="6" id="KW-0966">Cell projection</keyword>
<dbReference type="PROSITE" id="PS50082">
    <property type="entry name" value="WD_REPEATS_2"/>
    <property type="match status" value="1"/>
</dbReference>
<dbReference type="InterPro" id="IPR036322">
    <property type="entry name" value="WD40_repeat_dom_sf"/>
</dbReference>
<dbReference type="InterPro" id="IPR001680">
    <property type="entry name" value="WD40_rpt"/>
</dbReference>
<evidence type="ECO:0000256" key="4">
    <source>
        <dbReference type="ARBA" id="ARBA00022737"/>
    </source>
</evidence>
<evidence type="ECO:0000313" key="9">
    <source>
        <dbReference type="EMBL" id="CAI3978837.1"/>
    </source>
</evidence>
<dbReference type="PANTHER" id="PTHR12764">
    <property type="entry name" value="WD REPEAT DOMAIN-RELATED"/>
    <property type="match status" value="1"/>
</dbReference>
<accession>A0A9P1BT54</accession>
<dbReference type="GO" id="GO:0097730">
    <property type="term" value="C:non-motile cilium"/>
    <property type="evidence" value="ECO:0007669"/>
    <property type="project" value="TreeGrafter"/>
</dbReference>
<dbReference type="OrthoDB" id="10255582at2759"/>
<dbReference type="GO" id="GO:1905515">
    <property type="term" value="P:non-motile cilium assembly"/>
    <property type="evidence" value="ECO:0007669"/>
    <property type="project" value="TreeGrafter"/>
</dbReference>
<keyword evidence="4" id="KW-0677">Repeat</keyword>
<evidence type="ECO:0000256" key="6">
    <source>
        <dbReference type="ARBA" id="ARBA00023273"/>
    </source>
</evidence>
<dbReference type="SUPFAM" id="SSF50978">
    <property type="entry name" value="WD40 repeat-like"/>
    <property type="match status" value="1"/>
</dbReference>
<reference evidence="10" key="2">
    <citation type="submission" date="2024-04" db="EMBL/GenBank/DDBJ databases">
        <authorList>
            <person name="Chen Y."/>
            <person name="Shah S."/>
            <person name="Dougan E. K."/>
            <person name="Thang M."/>
            <person name="Chan C."/>
        </authorList>
    </citation>
    <scope>NUCLEOTIDE SEQUENCE [LARGE SCALE GENOMIC DNA]</scope>
</reference>
<dbReference type="EMBL" id="CAMXCT010000440">
    <property type="protein sequence ID" value="CAI3978837.1"/>
    <property type="molecule type" value="Genomic_DNA"/>
</dbReference>
<proteinExistence type="predicted"/>
<evidence type="ECO:0000256" key="1">
    <source>
        <dbReference type="ARBA" id="ARBA00004138"/>
    </source>
</evidence>
<dbReference type="Pfam" id="PF23381">
    <property type="entry name" value="Beta-prop_IFT122_1st"/>
    <property type="match status" value="1"/>
</dbReference>
<dbReference type="EMBL" id="CAMXCT030000440">
    <property type="protein sequence ID" value="CAL4766149.1"/>
    <property type="molecule type" value="Genomic_DNA"/>
</dbReference>
<name>A0A9P1BT54_9DINO</name>
<dbReference type="InterPro" id="IPR015943">
    <property type="entry name" value="WD40/YVTN_repeat-like_dom_sf"/>
</dbReference>
<keyword evidence="3 7" id="KW-0853">WD repeat</keyword>
<sequence>MQQTVVSLLLATRKCRIQFQFEFDGHEFWLRVSGEERAAIQIVQFWQHVIPVLYLSFLGIETSTTDDKGSWIALFSPAHGLLTGCHDGLLRVFDLRRLGGPAALVQQMELVFVELNSIPTLHPQLPHLLCAKAMRTVTLWQDKVPEREKWSNSIWSIAFKPDGTQIIVAAGNRVLVYDATDGDLVHSLKGHKESVFCVAYSRHGKKFASGGADKQVIIWTHKAEGILKYNHNESIQCLAYNPVTQQLASGTASDLGLWSPEQKSVSKRKVNSKILAMSWTNDGLHLALGLFSGHISIRDKFGEEKADVVRQAPIWTLAWNPVQTKQDPTDVLVVGCWDQTLSFYKVSGQEYGREHKLEFDVCSIDFFTSGDYFVLGGSGKKEVEARKEKEFKLKDEVQKPGHSPKNILKDLAEVVQNLPERKKYQRLVVK</sequence>
<dbReference type="SMART" id="SM00320">
    <property type="entry name" value="WD40"/>
    <property type="match status" value="6"/>
</dbReference>
<evidence type="ECO:0000313" key="10">
    <source>
        <dbReference type="EMBL" id="CAL1132212.1"/>
    </source>
</evidence>
<dbReference type="Gene3D" id="2.130.10.10">
    <property type="entry name" value="YVTN repeat-like/Quinoprotein amine dehydrogenase"/>
    <property type="match status" value="2"/>
</dbReference>
<keyword evidence="5" id="KW-0969">Cilium</keyword>
<evidence type="ECO:0000256" key="5">
    <source>
        <dbReference type="ARBA" id="ARBA00023069"/>
    </source>
</evidence>
<dbReference type="InterPro" id="IPR056153">
    <property type="entry name" value="Beta-prop_IFT122_1st"/>
</dbReference>
<keyword evidence="11" id="KW-1185">Reference proteome</keyword>
<gene>
    <name evidence="9" type="ORF">C1SCF055_LOCUS6836</name>
</gene>
<evidence type="ECO:0000313" key="11">
    <source>
        <dbReference type="Proteomes" id="UP001152797"/>
    </source>
</evidence>
<comment type="subcellular location">
    <subcellularLocation>
        <location evidence="1">Cell projection</location>
        <location evidence="1">Cilium</location>
    </subcellularLocation>
</comment>
<dbReference type="PROSITE" id="PS50294">
    <property type="entry name" value="WD_REPEATS_REGION"/>
    <property type="match status" value="1"/>
</dbReference>
<comment type="caution">
    <text evidence="9">The sequence shown here is derived from an EMBL/GenBank/DDBJ whole genome shotgun (WGS) entry which is preliminary data.</text>
</comment>